<feature type="transmembrane region" description="Helical" evidence="6">
    <location>
        <begin position="221"/>
        <end position="245"/>
    </location>
</feature>
<dbReference type="OrthoDB" id="9793828at2"/>
<comment type="subcellular location">
    <subcellularLocation>
        <location evidence="1">Membrane</location>
        <topology evidence="1">Multi-pass membrane protein</topology>
    </subcellularLocation>
</comment>
<feature type="transmembrane region" description="Helical" evidence="6">
    <location>
        <begin position="159"/>
        <end position="177"/>
    </location>
</feature>
<evidence type="ECO:0000256" key="6">
    <source>
        <dbReference type="RuleBase" id="RU004379"/>
    </source>
</evidence>
<evidence type="ECO:0000313" key="8">
    <source>
        <dbReference type="Proteomes" id="UP000001364"/>
    </source>
</evidence>
<sequence>MNDFNRGYARSIPADRADMSVDAGLRKFMLGVYNKVALGLVVSGALAYATSSVPAVRDLLFVVQGGRLAGVTPLYMVVAFAPLVLMLIAGFAMRNPKPETAGALYWTIVSLIGASLGSVMLRYTGESVAATFFVTATAFGGLSLFGYTTKKDLTGFGSFLMMGVIGLIVASIVSIFLKSPALLFAINVLGVLIFSGLIAYDTQRLKMTYYEMGGDRASMAVATNFGALSLYINFINLFQFLLSFFGGNRE</sequence>
<keyword evidence="8" id="KW-1185">Reference proteome</keyword>
<feature type="transmembrane region" description="Helical" evidence="6">
    <location>
        <begin position="183"/>
        <end position="200"/>
    </location>
</feature>
<dbReference type="CDD" id="cd10432">
    <property type="entry name" value="BI-1-like_bacterial"/>
    <property type="match status" value="1"/>
</dbReference>
<keyword evidence="5 6" id="KW-0472">Membrane</keyword>
<reference evidence="7 8" key="1">
    <citation type="journal article" date="2010" name="J. Bacteriol.">
        <title>The genetic basis of laboratory adaptation in Caulobacter crescentus.</title>
        <authorList>
            <person name="Marks M.E."/>
            <person name="Castro-Rojas C.M."/>
            <person name="Teiling C."/>
            <person name="Du L."/>
            <person name="Kapatral V."/>
            <person name="Walunas T.L."/>
            <person name="Crosson S."/>
        </authorList>
    </citation>
    <scope>NUCLEOTIDE SEQUENCE [LARGE SCALE GENOMIC DNA]</scope>
    <source>
        <strain evidence="8">NA1000 / CB15N</strain>
    </source>
</reference>
<evidence type="ECO:0000313" key="7">
    <source>
        <dbReference type="EMBL" id="ACL97243.1"/>
    </source>
</evidence>
<dbReference type="RefSeq" id="YP_002519151.1">
    <property type="nucleotide sequence ID" value="NC_011916.1"/>
</dbReference>
<dbReference type="EMBL" id="CP001340">
    <property type="protein sequence ID" value="ACL97243.1"/>
    <property type="molecule type" value="Genomic_DNA"/>
</dbReference>
<dbReference type="RefSeq" id="WP_015923334.1">
    <property type="nucleotide sequence ID" value="NC_011916.1"/>
</dbReference>
<dbReference type="PANTHER" id="PTHR23291">
    <property type="entry name" value="BAX INHIBITOR-RELATED"/>
    <property type="match status" value="1"/>
</dbReference>
<gene>
    <name evidence="7" type="ordered locus">CCNA_03778</name>
</gene>
<dbReference type="HOGENOM" id="CLU_058671_1_1_5"/>
<keyword evidence="4 6" id="KW-1133">Transmembrane helix</keyword>
<accession>A0A0H3CG00</accession>
<dbReference type="PhylomeDB" id="A0A0H3CG00"/>
<feature type="transmembrane region" description="Helical" evidence="6">
    <location>
        <begin position="127"/>
        <end position="147"/>
    </location>
</feature>
<feature type="transmembrane region" description="Helical" evidence="6">
    <location>
        <begin position="36"/>
        <end position="56"/>
    </location>
</feature>
<evidence type="ECO:0000256" key="2">
    <source>
        <dbReference type="ARBA" id="ARBA00010350"/>
    </source>
</evidence>
<evidence type="ECO:0000256" key="5">
    <source>
        <dbReference type="ARBA" id="ARBA00023136"/>
    </source>
</evidence>
<dbReference type="GO" id="GO:0005886">
    <property type="term" value="C:plasma membrane"/>
    <property type="evidence" value="ECO:0007669"/>
    <property type="project" value="TreeGrafter"/>
</dbReference>
<evidence type="ECO:0000256" key="3">
    <source>
        <dbReference type="ARBA" id="ARBA00022692"/>
    </source>
</evidence>
<dbReference type="AlphaFoldDB" id="A0A0H3CG00"/>
<dbReference type="PANTHER" id="PTHR23291:SF50">
    <property type="entry name" value="PROTEIN LIFEGUARD 4"/>
    <property type="match status" value="1"/>
</dbReference>
<name>A0A0H3CG00_CAUVN</name>
<organism evidence="7 8">
    <name type="scientific">Caulobacter vibrioides (strain NA1000 / CB15N)</name>
    <name type="common">Caulobacter crescentus</name>
    <dbReference type="NCBI Taxonomy" id="565050"/>
    <lineage>
        <taxon>Bacteria</taxon>
        <taxon>Pseudomonadati</taxon>
        <taxon>Pseudomonadota</taxon>
        <taxon>Alphaproteobacteria</taxon>
        <taxon>Caulobacterales</taxon>
        <taxon>Caulobacteraceae</taxon>
        <taxon>Caulobacter</taxon>
    </lineage>
</organism>
<dbReference type="InterPro" id="IPR006214">
    <property type="entry name" value="Bax_inhibitor_1-related"/>
</dbReference>
<comment type="similarity">
    <text evidence="2 6">Belongs to the BI1 family.</text>
</comment>
<dbReference type="GeneID" id="7331974"/>
<dbReference type="SMR" id="A0A0H3CG00"/>
<proteinExistence type="inferred from homology"/>
<dbReference type="KEGG" id="ccs:CCNA_03778"/>
<dbReference type="PATRIC" id="fig|565050.3.peg.3682"/>
<keyword evidence="3 6" id="KW-0812">Transmembrane</keyword>
<dbReference type="Pfam" id="PF01027">
    <property type="entry name" value="Bax1-I"/>
    <property type="match status" value="1"/>
</dbReference>
<dbReference type="Proteomes" id="UP000001364">
    <property type="component" value="Chromosome"/>
</dbReference>
<feature type="transmembrane region" description="Helical" evidence="6">
    <location>
        <begin position="68"/>
        <end position="91"/>
    </location>
</feature>
<protein>
    <submittedName>
        <fullName evidence="7">Integral membrane protein</fullName>
    </submittedName>
</protein>
<evidence type="ECO:0000256" key="4">
    <source>
        <dbReference type="ARBA" id="ARBA00022989"/>
    </source>
</evidence>
<evidence type="ECO:0000256" key="1">
    <source>
        <dbReference type="ARBA" id="ARBA00004141"/>
    </source>
</evidence>
<feature type="transmembrane region" description="Helical" evidence="6">
    <location>
        <begin position="103"/>
        <end position="121"/>
    </location>
</feature>